<gene>
    <name evidence="1" type="ORF">SSLN_LOCUS16116</name>
</gene>
<protein>
    <submittedName>
        <fullName evidence="3">C2H2-type domain-containing protein</fullName>
    </submittedName>
</protein>
<dbReference type="WBParaSite" id="SSLN_0001672401-mRNA-1">
    <property type="protein sequence ID" value="SSLN_0001672401-mRNA-1"/>
    <property type="gene ID" value="SSLN_0001672401"/>
</dbReference>
<proteinExistence type="predicted"/>
<evidence type="ECO:0000313" key="3">
    <source>
        <dbReference type="WBParaSite" id="SSLN_0001672401-mRNA-1"/>
    </source>
</evidence>
<dbReference type="Proteomes" id="UP000275846">
    <property type="component" value="Unassembled WGS sequence"/>
</dbReference>
<organism evidence="3">
    <name type="scientific">Schistocephalus solidus</name>
    <name type="common">Tapeworm</name>
    <dbReference type="NCBI Taxonomy" id="70667"/>
    <lineage>
        <taxon>Eukaryota</taxon>
        <taxon>Metazoa</taxon>
        <taxon>Spiralia</taxon>
        <taxon>Lophotrochozoa</taxon>
        <taxon>Platyhelminthes</taxon>
        <taxon>Cestoda</taxon>
        <taxon>Eucestoda</taxon>
        <taxon>Diphyllobothriidea</taxon>
        <taxon>Diphyllobothriidae</taxon>
        <taxon>Schistocephalus</taxon>
    </lineage>
</organism>
<dbReference type="AlphaFoldDB" id="A0A183TI18"/>
<accession>A0A183TI18</accession>
<reference evidence="3" key="1">
    <citation type="submission" date="2016-06" db="UniProtKB">
        <authorList>
            <consortium name="WormBaseParasite"/>
        </authorList>
    </citation>
    <scope>IDENTIFICATION</scope>
</reference>
<evidence type="ECO:0000313" key="1">
    <source>
        <dbReference type="EMBL" id="VDM02502.1"/>
    </source>
</evidence>
<dbReference type="Gene3D" id="3.30.160.60">
    <property type="entry name" value="Classic Zinc Finger"/>
    <property type="match status" value="1"/>
</dbReference>
<reference evidence="1 2" key="2">
    <citation type="submission" date="2018-11" db="EMBL/GenBank/DDBJ databases">
        <authorList>
            <consortium name="Pathogen Informatics"/>
        </authorList>
    </citation>
    <scope>NUCLEOTIDE SEQUENCE [LARGE SCALE GENOMIC DNA]</scope>
    <source>
        <strain evidence="1 2">NST_G2</strain>
    </source>
</reference>
<dbReference type="InterPro" id="IPR036236">
    <property type="entry name" value="Znf_C2H2_sf"/>
</dbReference>
<dbReference type="SUPFAM" id="SSF57667">
    <property type="entry name" value="beta-beta-alpha zinc fingers"/>
    <property type="match status" value="1"/>
</dbReference>
<dbReference type="EMBL" id="UYSU01040685">
    <property type="protein sequence ID" value="VDM02502.1"/>
    <property type="molecule type" value="Genomic_DNA"/>
</dbReference>
<keyword evidence="2" id="KW-1185">Reference proteome</keyword>
<evidence type="ECO:0000313" key="2">
    <source>
        <dbReference type="Proteomes" id="UP000275846"/>
    </source>
</evidence>
<name>A0A183TI18_SCHSO</name>
<sequence length="231" mass="24644">MTTPTTDNNFIDVPPPTITDIILPPPTMTATNTTCPNPATSVATSDYLSPATSNTTTAANSSDGDSVLTCPHCDRTFTSHIVLVGLLQIHRTETSEIVPGAPTHSRDHRLQCPHCPRAFTHRMGLIGPMRIHVSGIHRDANTSCAPIKTSLSPPLSSTTSSSCRAPPTYLVFIVTAHAHRASAWSATCESIAHRPANLRTPAAPDSTLHTAHAHYTQHGPIRSFASPREPA</sequence>